<dbReference type="InterPro" id="IPR029149">
    <property type="entry name" value="Creatin/AminoP/Spt16_N"/>
</dbReference>
<dbReference type="CDD" id="cd01066">
    <property type="entry name" value="APP_MetAP"/>
    <property type="match status" value="1"/>
</dbReference>
<dbReference type="InterPro" id="IPR036005">
    <property type="entry name" value="Creatinase/aminopeptidase-like"/>
</dbReference>
<dbReference type="RefSeq" id="WP_381186607.1">
    <property type="nucleotide sequence ID" value="NZ_JBHSFK010000061.1"/>
</dbReference>
<dbReference type="InterPro" id="IPR000994">
    <property type="entry name" value="Pept_M24"/>
</dbReference>
<dbReference type="Pfam" id="PF01321">
    <property type="entry name" value="Creatinase_N"/>
    <property type="match status" value="1"/>
</dbReference>
<dbReference type="InterPro" id="IPR050659">
    <property type="entry name" value="Peptidase_M24B"/>
</dbReference>
<dbReference type="SUPFAM" id="SSF55920">
    <property type="entry name" value="Creatinase/aminopeptidase"/>
    <property type="match status" value="1"/>
</dbReference>
<dbReference type="SUPFAM" id="SSF53092">
    <property type="entry name" value="Creatinase/prolidase N-terminal domain"/>
    <property type="match status" value="1"/>
</dbReference>
<comment type="caution">
    <text evidence="3">The sequence shown here is derived from an EMBL/GenBank/DDBJ whole genome shotgun (WGS) entry which is preliminary data.</text>
</comment>
<dbReference type="Pfam" id="PF00557">
    <property type="entry name" value="Peptidase_M24"/>
    <property type="match status" value="1"/>
</dbReference>
<dbReference type="PANTHER" id="PTHR46112">
    <property type="entry name" value="AMINOPEPTIDASE"/>
    <property type="match status" value="1"/>
</dbReference>
<sequence length="383" mass="41642">MYFSETETARRRGMLHETMDDLGLEAVVLLAPAPSPTAQEEFYFLQNDYIASGLSATVVPRTGDPTTISPYLQSLSHAQFSTSSDCRVYGETQSPAALLGDVLTEKGISAGRVGWRWSNVPAYSYEHLRGALPDVEWVDISGAFKDMWYRKSSEEAEAGLRSAELAAAGYRHLLEVIEPGMTEWDVVTEFESFTFRNGANRNFTIVASGPLESGRAFPELRPATRRRLEPGDLVMMEMTPAVSGFYTQLVRTIAVGPATDQAQQLKDVAVTAIRAATGVLRPGATVGQVASALKSAVEAAGFGTSFPFGHTVGVDLVLDRLLPDLDRVLHENDTVIIHPRVHTPDGHYSFFWGETYLVTAAANIRMGGVGDALESARLTLATH</sequence>
<name>A0ABV9B6X5_9ACTN</name>
<evidence type="ECO:0000259" key="1">
    <source>
        <dbReference type="Pfam" id="PF00557"/>
    </source>
</evidence>
<evidence type="ECO:0000259" key="2">
    <source>
        <dbReference type="Pfam" id="PF01321"/>
    </source>
</evidence>
<organism evidence="3 4">
    <name type="scientific">Streptomyces vulcanius</name>
    <dbReference type="NCBI Taxonomy" id="1441876"/>
    <lineage>
        <taxon>Bacteria</taxon>
        <taxon>Bacillati</taxon>
        <taxon>Actinomycetota</taxon>
        <taxon>Actinomycetes</taxon>
        <taxon>Kitasatosporales</taxon>
        <taxon>Streptomycetaceae</taxon>
        <taxon>Streptomyces</taxon>
    </lineage>
</organism>
<dbReference type="Proteomes" id="UP001595839">
    <property type="component" value="Unassembled WGS sequence"/>
</dbReference>
<accession>A0ABV9B6X5</accession>
<dbReference type="Gene3D" id="3.40.350.10">
    <property type="entry name" value="Creatinase/prolidase N-terminal domain"/>
    <property type="match status" value="1"/>
</dbReference>
<dbReference type="PANTHER" id="PTHR46112:SF2">
    <property type="entry name" value="XAA-PRO AMINOPEPTIDASE P-RELATED"/>
    <property type="match status" value="1"/>
</dbReference>
<reference evidence="4" key="1">
    <citation type="journal article" date="2019" name="Int. J. Syst. Evol. Microbiol.">
        <title>The Global Catalogue of Microorganisms (GCM) 10K type strain sequencing project: providing services to taxonomists for standard genome sequencing and annotation.</title>
        <authorList>
            <consortium name="The Broad Institute Genomics Platform"/>
            <consortium name="The Broad Institute Genome Sequencing Center for Infectious Disease"/>
            <person name="Wu L."/>
            <person name="Ma J."/>
        </authorList>
    </citation>
    <scope>NUCLEOTIDE SEQUENCE [LARGE SCALE GENOMIC DNA]</scope>
    <source>
        <strain evidence="4">CGMCC 4.7177</strain>
    </source>
</reference>
<feature type="domain" description="Peptidase M24" evidence="1">
    <location>
        <begin position="161"/>
        <end position="360"/>
    </location>
</feature>
<feature type="domain" description="Creatinase N-terminal" evidence="2">
    <location>
        <begin position="11"/>
        <end position="146"/>
    </location>
</feature>
<dbReference type="Gene3D" id="3.90.230.10">
    <property type="entry name" value="Creatinase/methionine aminopeptidase superfamily"/>
    <property type="match status" value="1"/>
</dbReference>
<evidence type="ECO:0000313" key="3">
    <source>
        <dbReference type="EMBL" id="MFC4507764.1"/>
    </source>
</evidence>
<proteinExistence type="predicted"/>
<evidence type="ECO:0000313" key="4">
    <source>
        <dbReference type="Proteomes" id="UP001595839"/>
    </source>
</evidence>
<protein>
    <submittedName>
        <fullName evidence="3">M24 family metallopeptidase</fullName>
    </submittedName>
</protein>
<gene>
    <name evidence="3" type="ORF">ACFPIH_51615</name>
</gene>
<dbReference type="InterPro" id="IPR000587">
    <property type="entry name" value="Creatinase_N"/>
</dbReference>
<dbReference type="EMBL" id="JBHSFK010000061">
    <property type="protein sequence ID" value="MFC4507764.1"/>
    <property type="molecule type" value="Genomic_DNA"/>
</dbReference>
<keyword evidence="4" id="KW-1185">Reference proteome</keyword>